<evidence type="ECO:0000256" key="4">
    <source>
        <dbReference type="ARBA" id="ARBA00022741"/>
    </source>
</evidence>
<comment type="catalytic activity">
    <reaction evidence="7">
        <text>D-ribulose 5-phosphate + ATP = D-ribulose 1,5-bisphosphate + ADP + H(+)</text>
        <dbReference type="Rhea" id="RHEA:19365"/>
        <dbReference type="ChEBI" id="CHEBI:15378"/>
        <dbReference type="ChEBI" id="CHEBI:30616"/>
        <dbReference type="ChEBI" id="CHEBI:57870"/>
        <dbReference type="ChEBI" id="CHEBI:58121"/>
        <dbReference type="ChEBI" id="CHEBI:456216"/>
        <dbReference type="EC" id="2.7.1.19"/>
    </reaction>
</comment>
<comment type="caution">
    <text evidence="9">The sequence shown here is derived from an EMBL/GenBank/DDBJ whole genome shotgun (WGS) entry which is preliminary data.</text>
</comment>
<dbReference type="GO" id="GO:0005524">
    <property type="term" value="F:ATP binding"/>
    <property type="evidence" value="ECO:0007669"/>
    <property type="project" value="UniProtKB-KW"/>
</dbReference>
<dbReference type="InterPro" id="IPR006082">
    <property type="entry name" value="PRK"/>
</dbReference>
<evidence type="ECO:0000256" key="3">
    <source>
        <dbReference type="ARBA" id="ARBA00022679"/>
    </source>
</evidence>
<dbReference type="Proteomes" id="UP000885822">
    <property type="component" value="Unassembled WGS sequence"/>
</dbReference>
<evidence type="ECO:0000256" key="1">
    <source>
        <dbReference type="ARBA" id="ARBA00009719"/>
    </source>
</evidence>
<dbReference type="AlphaFoldDB" id="A0A831NRS1"/>
<sequence length="324" mass="37533">MSSKHPIIAVTGSSGAGTTTFRRIFDDIFRREGITAFRIDGNSFRRYDRKRMQHMVALAEEQGYCLSHFAPEANFLDRLEGLFREYSRSGTGLCRRYAENDELAEFYEVPVGSFTPWEDIPAGTDLLFYDGMHGGCAENSWSQRELSASHNPVIIKRRKKMKERKMRGIDIAQWVDLLIGVVPVVNLEWIQKIHRDTYKKNHSPESITHTIMRRMSDYITYITPQFSLTDINFQRVPLSDTSNPFDLREIPSLDESIVVIRFREPKRFNFPYMLRQISSSWMSRRNTLVIPGGQLDLAIKIICTPLVHELLERYRNAGKMALQG</sequence>
<dbReference type="EMBL" id="DRCV01000044">
    <property type="protein sequence ID" value="HDK37568.1"/>
    <property type="molecule type" value="Genomic_DNA"/>
</dbReference>
<evidence type="ECO:0000256" key="7">
    <source>
        <dbReference type="ARBA" id="ARBA00047663"/>
    </source>
</evidence>
<dbReference type="NCBIfam" id="NF011997">
    <property type="entry name" value="PRK15453.1"/>
    <property type="match status" value="1"/>
</dbReference>
<accession>A0A831NRS1</accession>
<feature type="domain" description="Phosphoribulokinase/uridine kinase" evidence="8">
    <location>
        <begin position="7"/>
        <end position="138"/>
    </location>
</feature>
<name>A0A831NRS1_9GAMM</name>
<keyword evidence="3 9" id="KW-0808">Transferase</keyword>
<evidence type="ECO:0000313" key="9">
    <source>
        <dbReference type="EMBL" id="HDK37568.1"/>
    </source>
</evidence>
<dbReference type="InterPro" id="IPR006083">
    <property type="entry name" value="PRK/URK"/>
</dbReference>
<dbReference type="Pfam" id="PF00485">
    <property type="entry name" value="PRK"/>
    <property type="match status" value="2"/>
</dbReference>
<evidence type="ECO:0000256" key="5">
    <source>
        <dbReference type="ARBA" id="ARBA00022777"/>
    </source>
</evidence>
<dbReference type="SUPFAM" id="SSF52540">
    <property type="entry name" value="P-loop containing nucleoside triphosphate hydrolases"/>
    <property type="match status" value="1"/>
</dbReference>
<keyword evidence="6" id="KW-0067">ATP-binding</keyword>
<proteinExistence type="inferred from homology"/>
<dbReference type="GO" id="GO:0008974">
    <property type="term" value="F:phosphoribulokinase activity"/>
    <property type="evidence" value="ECO:0007669"/>
    <property type="project" value="UniProtKB-EC"/>
</dbReference>
<dbReference type="Gene3D" id="3.40.50.300">
    <property type="entry name" value="P-loop containing nucleotide triphosphate hydrolases"/>
    <property type="match status" value="1"/>
</dbReference>
<dbReference type="InterPro" id="IPR027417">
    <property type="entry name" value="P-loop_NTPase"/>
</dbReference>
<keyword evidence="5" id="KW-0418">Kinase</keyword>
<dbReference type="GO" id="GO:0005975">
    <property type="term" value="P:carbohydrate metabolic process"/>
    <property type="evidence" value="ECO:0007669"/>
    <property type="project" value="InterPro"/>
</dbReference>
<evidence type="ECO:0000256" key="2">
    <source>
        <dbReference type="ARBA" id="ARBA00012042"/>
    </source>
</evidence>
<evidence type="ECO:0000259" key="8">
    <source>
        <dbReference type="Pfam" id="PF00485"/>
    </source>
</evidence>
<dbReference type="PRINTS" id="PR00478">
    <property type="entry name" value="PHRIBLKINASE"/>
</dbReference>
<keyword evidence="4" id="KW-0547">Nucleotide-binding</keyword>
<dbReference type="EC" id="2.7.1.19" evidence="2"/>
<organism evidence="9">
    <name type="scientific">Thiolapillus brandeum</name>
    <dbReference type="NCBI Taxonomy" id="1076588"/>
    <lineage>
        <taxon>Bacteria</taxon>
        <taxon>Pseudomonadati</taxon>
        <taxon>Pseudomonadota</taxon>
        <taxon>Gammaproteobacteria</taxon>
        <taxon>Chromatiales</taxon>
        <taxon>Sedimenticolaceae</taxon>
        <taxon>Thiolapillus</taxon>
    </lineage>
</organism>
<evidence type="ECO:0000256" key="6">
    <source>
        <dbReference type="ARBA" id="ARBA00022840"/>
    </source>
</evidence>
<feature type="domain" description="Phosphoribulokinase/uridine kinase" evidence="8">
    <location>
        <begin position="170"/>
        <end position="242"/>
    </location>
</feature>
<reference evidence="9" key="1">
    <citation type="journal article" date="2020" name="mSystems">
        <title>Genome- and Community-Level Interaction Insights into Carbon Utilization and Element Cycling Functions of Hydrothermarchaeota in Hydrothermal Sediment.</title>
        <authorList>
            <person name="Zhou Z."/>
            <person name="Liu Y."/>
            <person name="Xu W."/>
            <person name="Pan J."/>
            <person name="Luo Z.H."/>
            <person name="Li M."/>
        </authorList>
    </citation>
    <scope>NUCLEOTIDE SEQUENCE [LARGE SCALE GENOMIC DNA]</scope>
    <source>
        <strain evidence="9">HyVt-26</strain>
    </source>
</reference>
<comment type="similarity">
    <text evidence="1">Belongs to the phosphoribulokinase family.</text>
</comment>
<protein>
    <recommendedName>
        <fullName evidence="2">phosphoribulokinase</fullName>
        <ecNumber evidence="2">2.7.1.19</ecNumber>
    </recommendedName>
</protein>
<gene>
    <name evidence="9" type="ORF">ENG92_00935</name>
</gene>